<comment type="cofactor">
    <cofactor evidence="6">
        <name>FMN</name>
        <dbReference type="ChEBI" id="CHEBI:58210"/>
    </cofactor>
    <text evidence="6">Binds 1 FMN per subunit.</text>
</comment>
<keyword evidence="2 6" id="KW-0288">FMN</keyword>
<feature type="binding site" evidence="6">
    <location>
        <position position="9"/>
    </location>
    <ligand>
        <name>FMN</name>
        <dbReference type="ChEBI" id="CHEBI:58210"/>
    </ligand>
</feature>
<keyword evidence="4 6" id="KW-0520">NAD</keyword>
<feature type="domain" description="Flavodoxin-like fold" evidence="7">
    <location>
        <begin position="1"/>
        <end position="186"/>
    </location>
</feature>
<comment type="caution">
    <text evidence="6">Lacks conserved residue(s) required for the propagation of feature annotation.</text>
</comment>
<accession>A0A562D562</accession>
<dbReference type="InterPro" id="IPR050104">
    <property type="entry name" value="FMN-dep_NADH:Q_OxRdtase_AzoR1"/>
</dbReference>
<name>A0A562D562_9GAMM</name>
<dbReference type="Proteomes" id="UP000321583">
    <property type="component" value="Unassembled WGS sequence"/>
</dbReference>
<dbReference type="Gene3D" id="3.40.50.360">
    <property type="match status" value="1"/>
</dbReference>
<protein>
    <recommendedName>
        <fullName evidence="6">FMN dependent NADH:quinone oxidoreductase</fullName>
        <ecNumber evidence="6">1.6.5.-</ecNumber>
    </recommendedName>
    <alternativeName>
        <fullName evidence="6">Azo-dye reductase</fullName>
    </alternativeName>
    <alternativeName>
        <fullName evidence="6">FMN-dependent NADH-azo compound oxidoreductase</fullName>
    </alternativeName>
    <alternativeName>
        <fullName evidence="6">FMN-dependent NADH-azoreductase</fullName>
        <ecNumber evidence="6">1.7.1.17</ecNumber>
    </alternativeName>
</protein>
<comment type="catalytic activity">
    <reaction evidence="6">
        <text>2 a quinone + NADH + H(+) = 2 a 1,4-benzosemiquinone + NAD(+)</text>
        <dbReference type="Rhea" id="RHEA:65952"/>
        <dbReference type="ChEBI" id="CHEBI:15378"/>
        <dbReference type="ChEBI" id="CHEBI:57540"/>
        <dbReference type="ChEBI" id="CHEBI:57945"/>
        <dbReference type="ChEBI" id="CHEBI:132124"/>
        <dbReference type="ChEBI" id="CHEBI:134225"/>
    </reaction>
</comment>
<evidence type="ECO:0000256" key="5">
    <source>
        <dbReference type="ARBA" id="ARBA00048542"/>
    </source>
</evidence>
<dbReference type="GO" id="GO:0016655">
    <property type="term" value="F:oxidoreductase activity, acting on NAD(P)H, quinone or similar compound as acceptor"/>
    <property type="evidence" value="ECO:0007669"/>
    <property type="project" value="InterPro"/>
</dbReference>
<comment type="function">
    <text evidence="6">Also exhibits azoreductase activity. Catalyzes the reductive cleavage of the azo bond in aromatic azo compounds to the corresponding amines.</text>
</comment>
<comment type="function">
    <text evidence="6">Quinone reductase that provides resistance to thiol-specific stress caused by electrophilic quinones.</text>
</comment>
<dbReference type="OrthoDB" id="9787136at2"/>
<dbReference type="HAMAP" id="MF_01216">
    <property type="entry name" value="Azoreductase_type1"/>
    <property type="match status" value="1"/>
</dbReference>
<sequence length="195" mass="20780">MKLLHIDSSALGANSVSRGLSAAIVAEWKAHHPGLQVEYRDLDAEPLPHLTGAALAKSDPAQAAEAERVLEQFLSADVVVIGVPMYNLSIPSTLKAWIDRIVVAGRTFRYTAEGPQGLAGGRKVIIASARGGLHAGAPTDFQEPYLRQLFAFIGIHDVELVRAEGVAISPEHREQALAGARARIDELVQPLAKAA</sequence>
<comment type="similarity">
    <text evidence="6">Belongs to the azoreductase type 1 family.</text>
</comment>
<organism evidence="8 9">
    <name type="scientific">Pseudoxanthomonas taiwanensis J19</name>
    <dbReference type="NCBI Taxonomy" id="935569"/>
    <lineage>
        <taxon>Bacteria</taxon>
        <taxon>Pseudomonadati</taxon>
        <taxon>Pseudomonadota</taxon>
        <taxon>Gammaproteobacteria</taxon>
        <taxon>Lysobacterales</taxon>
        <taxon>Lysobacteraceae</taxon>
        <taxon>Pseudoxanthomonas</taxon>
    </lineage>
</organism>
<dbReference type="EC" id="1.6.5.-" evidence="6"/>
<evidence type="ECO:0000256" key="3">
    <source>
        <dbReference type="ARBA" id="ARBA00023002"/>
    </source>
</evidence>
<dbReference type="GO" id="GO:0010181">
    <property type="term" value="F:FMN binding"/>
    <property type="evidence" value="ECO:0007669"/>
    <property type="project" value="UniProtKB-UniRule"/>
</dbReference>
<evidence type="ECO:0000256" key="2">
    <source>
        <dbReference type="ARBA" id="ARBA00022643"/>
    </source>
</evidence>
<comment type="catalytic activity">
    <reaction evidence="5">
        <text>N,N-dimethyl-1,4-phenylenediamine + anthranilate + 2 NAD(+) = 2-(4-dimethylaminophenyl)diazenylbenzoate + 2 NADH + 2 H(+)</text>
        <dbReference type="Rhea" id="RHEA:55872"/>
        <dbReference type="ChEBI" id="CHEBI:15378"/>
        <dbReference type="ChEBI" id="CHEBI:15783"/>
        <dbReference type="ChEBI" id="CHEBI:16567"/>
        <dbReference type="ChEBI" id="CHEBI:57540"/>
        <dbReference type="ChEBI" id="CHEBI:57945"/>
        <dbReference type="ChEBI" id="CHEBI:71579"/>
        <dbReference type="EC" id="1.7.1.17"/>
    </reaction>
    <physiologicalReaction direction="right-to-left" evidence="5">
        <dbReference type="Rhea" id="RHEA:55874"/>
    </physiologicalReaction>
</comment>
<dbReference type="PANTHER" id="PTHR43741">
    <property type="entry name" value="FMN-DEPENDENT NADH-AZOREDUCTASE 1"/>
    <property type="match status" value="1"/>
</dbReference>
<dbReference type="GO" id="GO:0009055">
    <property type="term" value="F:electron transfer activity"/>
    <property type="evidence" value="ECO:0007669"/>
    <property type="project" value="UniProtKB-UniRule"/>
</dbReference>
<dbReference type="EMBL" id="VLJS01000100">
    <property type="protein sequence ID" value="TWH04843.1"/>
    <property type="molecule type" value="Genomic_DNA"/>
</dbReference>
<gene>
    <name evidence="6" type="primary">azoR</name>
    <name evidence="8" type="ORF">L613_006800000180</name>
</gene>
<dbReference type="PANTHER" id="PTHR43741:SF4">
    <property type="entry name" value="FMN-DEPENDENT NADH:QUINONE OXIDOREDUCTASE"/>
    <property type="match status" value="1"/>
</dbReference>
<proteinExistence type="inferred from homology"/>
<dbReference type="InterPro" id="IPR023048">
    <property type="entry name" value="NADH:quinone_OxRdtase_FMN_depd"/>
</dbReference>
<dbReference type="AlphaFoldDB" id="A0A562D562"/>
<feature type="binding site" evidence="6">
    <location>
        <begin position="85"/>
        <end position="88"/>
    </location>
    <ligand>
        <name>FMN</name>
        <dbReference type="ChEBI" id="CHEBI:58210"/>
    </ligand>
</feature>
<evidence type="ECO:0000256" key="1">
    <source>
        <dbReference type="ARBA" id="ARBA00022630"/>
    </source>
</evidence>
<dbReference type="InterPro" id="IPR003680">
    <property type="entry name" value="Flavodoxin_fold"/>
</dbReference>
<keyword evidence="3 6" id="KW-0560">Oxidoreductase</keyword>
<evidence type="ECO:0000313" key="8">
    <source>
        <dbReference type="EMBL" id="TWH04843.1"/>
    </source>
</evidence>
<evidence type="ECO:0000256" key="4">
    <source>
        <dbReference type="ARBA" id="ARBA00023027"/>
    </source>
</evidence>
<feature type="binding site" evidence="6">
    <location>
        <begin position="15"/>
        <end position="17"/>
    </location>
    <ligand>
        <name>FMN</name>
        <dbReference type="ChEBI" id="CHEBI:58210"/>
    </ligand>
</feature>
<dbReference type="RefSeq" id="WP_028914644.1">
    <property type="nucleotide sequence ID" value="NZ_VLJS01000100.1"/>
</dbReference>
<dbReference type="Pfam" id="PF02525">
    <property type="entry name" value="Flavodoxin_2"/>
    <property type="match status" value="1"/>
</dbReference>
<evidence type="ECO:0000256" key="6">
    <source>
        <dbReference type="HAMAP-Rule" id="MF_01216"/>
    </source>
</evidence>
<dbReference type="GO" id="GO:0016652">
    <property type="term" value="F:oxidoreductase activity, acting on NAD(P)H as acceptor"/>
    <property type="evidence" value="ECO:0007669"/>
    <property type="project" value="UniProtKB-UniRule"/>
</dbReference>
<dbReference type="InterPro" id="IPR029039">
    <property type="entry name" value="Flavoprotein-like_sf"/>
</dbReference>
<dbReference type="SUPFAM" id="SSF52218">
    <property type="entry name" value="Flavoproteins"/>
    <property type="match status" value="1"/>
</dbReference>
<keyword evidence="9" id="KW-1185">Reference proteome</keyword>
<keyword evidence="1 6" id="KW-0285">Flavoprotein</keyword>
<dbReference type="EC" id="1.7.1.17" evidence="6"/>
<evidence type="ECO:0000259" key="7">
    <source>
        <dbReference type="Pfam" id="PF02525"/>
    </source>
</evidence>
<comment type="caution">
    <text evidence="8">The sequence shown here is derived from an EMBL/GenBank/DDBJ whole genome shotgun (WGS) entry which is preliminary data.</text>
</comment>
<reference evidence="8 9" key="1">
    <citation type="submission" date="2019-07" db="EMBL/GenBank/DDBJ databases">
        <title>Genome sequencing of lignin-degrading bacterial isolates.</title>
        <authorList>
            <person name="Gladden J."/>
        </authorList>
    </citation>
    <scope>NUCLEOTIDE SEQUENCE [LARGE SCALE GENOMIC DNA]</scope>
    <source>
        <strain evidence="8 9">J19</strain>
    </source>
</reference>
<evidence type="ECO:0000313" key="9">
    <source>
        <dbReference type="Proteomes" id="UP000321583"/>
    </source>
</evidence>
<comment type="subunit">
    <text evidence="6">Homodimer.</text>
</comment>